<dbReference type="KEGG" id="fsm:CCS41_06895"/>
<dbReference type="RefSeq" id="WP_119797435.1">
    <property type="nucleotide sequence ID" value="NZ_CP021659.1"/>
</dbReference>
<evidence type="ECO:0000313" key="1">
    <source>
        <dbReference type="EMBL" id="AWK14260.1"/>
    </source>
</evidence>
<reference evidence="1 2" key="1">
    <citation type="submission" date="2017-05" db="EMBL/GenBank/DDBJ databases">
        <title>Genome sequence of Candidatus Fukatsuia symbiotica and Candidatus Hamiltonella defensa from Acyrthosiphon pisum strain 5D.</title>
        <authorList>
            <person name="Patel V.A."/>
            <person name="Chevignon G."/>
            <person name="Russell J.A."/>
            <person name="Oliver K.M."/>
        </authorList>
    </citation>
    <scope>NUCLEOTIDE SEQUENCE [LARGE SCALE GENOMIC DNA]</scope>
    <source>
        <strain evidence="1 2">5D</strain>
    </source>
</reference>
<dbReference type="OrthoDB" id="6510143at2"/>
<proteinExistence type="predicted"/>
<evidence type="ECO:0000313" key="2">
    <source>
        <dbReference type="Proteomes" id="UP000261875"/>
    </source>
</evidence>
<gene>
    <name evidence="1" type="ORF">CCS41_06895</name>
</gene>
<sequence length="146" mass="16889">MALYRKPFNPLPFDDYQEFEKTERESVIKALRDAAYFNTDQNFSITYLQRKALIHRLKITGKPIPNAIISRRHQASTSNTGRLSTTCKIAIVTLYEKTHGTLSANYTQAANILSAYVTEAGYNHKFNKDTIKRWCEEIKVIKKRTQ</sequence>
<accession>A0A2U8I556</accession>
<dbReference type="EMBL" id="CP021659">
    <property type="protein sequence ID" value="AWK14260.1"/>
    <property type="molecule type" value="Genomic_DNA"/>
</dbReference>
<organism evidence="1 2">
    <name type="scientific">Candidatus Fukatsuia symbiotica</name>
    <dbReference type="NCBI Taxonomy" id="1878942"/>
    <lineage>
        <taxon>Bacteria</taxon>
        <taxon>Pseudomonadati</taxon>
        <taxon>Pseudomonadota</taxon>
        <taxon>Gammaproteobacteria</taxon>
        <taxon>Enterobacterales</taxon>
        <taxon>Yersiniaceae</taxon>
        <taxon>Candidatus Fukatsuia</taxon>
    </lineage>
</organism>
<protein>
    <submittedName>
        <fullName evidence="1">Uncharacterized protein</fullName>
    </submittedName>
</protein>
<keyword evidence="2" id="KW-1185">Reference proteome</keyword>
<name>A0A2U8I556_9GAMM</name>
<dbReference type="Proteomes" id="UP000261875">
    <property type="component" value="Chromosome"/>
</dbReference>
<dbReference type="AlphaFoldDB" id="A0A2U8I556"/>